<gene>
    <name evidence="1" type="ORF">METZ01_LOCUS219144</name>
</gene>
<evidence type="ECO:0000313" key="1">
    <source>
        <dbReference type="EMBL" id="SVB66290.1"/>
    </source>
</evidence>
<dbReference type="AlphaFoldDB" id="A0A382FTH5"/>
<proteinExistence type="predicted"/>
<name>A0A382FTH5_9ZZZZ</name>
<dbReference type="EMBL" id="UINC01051756">
    <property type="protein sequence ID" value="SVB66290.1"/>
    <property type="molecule type" value="Genomic_DNA"/>
</dbReference>
<protein>
    <submittedName>
        <fullName evidence="1">Uncharacterized protein</fullName>
    </submittedName>
</protein>
<accession>A0A382FTH5</accession>
<reference evidence="1" key="1">
    <citation type="submission" date="2018-05" db="EMBL/GenBank/DDBJ databases">
        <authorList>
            <person name="Lanie J.A."/>
            <person name="Ng W.-L."/>
            <person name="Kazmierczak K.M."/>
            <person name="Andrzejewski T.M."/>
            <person name="Davidsen T.M."/>
            <person name="Wayne K.J."/>
            <person name="Tettelin H."/>
            <person name="Glass J.I."/>
            <person name="Rusch D."/>
            <person name="Podicherti R."/>
            <person name="Tsui H.-C.T."/>
            <person name="Winkler M.E."/>
        </authorList>
    </citation>
    <scope>NUCLEOTIDE SEQUENCE</scope>
</reference>
<organism evidence="1">
    <name type="scientific">marine metagenome</name>
    <dbReference type="NCBI Taxonomy" id="408172"/>
    <lineage>
        <taxon>unclassified sequences</taxon>
        <taxon>metagenomes</taxon>
        <taxon>ecological metagenomes</taxon>
    </lineage>
</organism>
<sequence length="50" mass="5815">MEDPGNNGTTVSLNKPINLFISKRVWLLWYELSIQNLYKLSTFGCSYVFI</sequence>